<dbReference type="InterPro" id="IPR002898">
    <property type="entry name" value="MotA_ExbB_proton_chnl"/>
</dbReference>
<gene>
    <name evidence="11" type="ORF">TMES_06765</name>
</gene>
<keyword evidence="4" id="KW-1003">Cell membrane</keyword>
<dbReference type="GO" id="GO:0006935">
    <property type="term" value="P:chemotaxis"/>
    <property type="evidence" value="ECO:0007669"/>
    <property type="project" value="InterPro"/>
</dbReference>
<keyword evidence="6" id="KW-0283">Flagellar rotation</keyword>
<feature type="transmembrane region" description="Helical" evidence="9">
    <location>
        <begin position="44"/>
        <end position="67"/>
    </location>
</feature>
<organism evidence="11 12">
    <name type="scientific">Thalassospira mesophila</name>
    <dbReference type="NCBI Taxonomy" id="1293891"/>
    <lineage>
        <taxon>Bacteria</taxon>
        <taxon>Pseudomonadati</taxon>
        <taxon>Pseudomonadota</taxon>
        <taxon>Alphaproteobacteria</taxon>
        <taxon>Rhodospirillales</taxon>
        <taxon>Thalassospiraceae</taxon>
        <taxon>Thalassospira</taxon>
    </lineage>
</organism>
<dbReference type="EMBL" id="JFKA01000002">
    <property type="protein sequence ID" value="OSQ39670.1"/>
    <property type="molecule type" value="Genomic_DNA"/>
</dbReference>
<evidence type="ECO:0000259" key="10">
    <source>
        <dbReference type="Pfam" id="PF01618"/>
    </source>
</evidence>
<comment type="caution">
    <text evidence="11">The sequence shown here is derived from an EMBL/GenBank/DDBJ whole genome shotgun (WGS) entry which is preliminary data.</text>
</comment>
<dbReference type="Pfam" id="PF01618">
    <property type="entry name" value="MotA_ExbB"/>
    <property type="match status" value="1"/>
</dbReference>
<feature type="domain" description="MotA/TolQ/ExbB proton channel" evidence="10">
    <location>
        <begin position="114"/>
        <end position="224"/>
    </location>
</feature>
<feature type="transmembrane region" description="Helical" evidence="9">
    <location>
        <begin position="191"/>
        <end position="214"/>
    </location>
</feature>
<dbReference type="InterPro" id="IPR000540">
    <property type="entry name" value="Flag_MotA_CS"/>
</dbReference>
<comment type="subcellular location">
    <subcellularLocation>
        <location evidence="1">Cell membrane</location>
        <topology evidence="1">Multi-pass membrane protein</topology>
    </subcellularLocation>
</comment>
<keyword evidence="5 9" id="KW-0812">Transmembrane</keyword>
<evidence type="ECO:0000256" key="1">
    <source>
        <dbReference type="ARBA" id="ARBA00004651"/>
    </source>
</evidence>
<accession>A0A1Y2L2F8</accession>
<reference evidence="11 12" key="1">
    <citation type="submission" date="2014-03" db="EMBL/GenBank/DDBJ databases">
        <title>The draft genome sequence of Thalassospira mesophila JCM 18969.</title>
        <authorList>
            <person name="Lai Q."/>
            <person name="Shao Z."/>
        </authorList>
    </citation>
    <scope>NUCLEOTIDE SEQUENCE [LARGE SCALE GENOMIC DNA]</scope>
    <source>
        <strain evidence="11 12">JCM 18969</strain>
    </source>
</reference>
<keyword evidence="11" id="KW-0966">Cell projection</keyword>
<dbReference type="GO" id="GO:0071978">
    <property type="term" value="P:bacterial-type flagellum-dependent swarming motility"/>
    <property type="evidence" value="ECO:0007669"/>
    <property type="project" value="InterPro"/>
</dbReference>
<dbReference type="PANTHER" id="PTHR30433:SF2">
    <property type="entry name" value="MOTILITY PROTEIN A"/>
    <property type="match status" value="1"/>
</dbReference>
<dbReference type="STRING" id="1293891.TMES_06765"/>
<keyword evidence="12" id="KW-1185">Reference proteome</keyword>
<proteinExistence type="inferred from homology"/>
<feature type="transmembrane region" description="Helical" evidence="9">
    <location>
        <begin position="161"/>
        <end position="179"/>
    </location>
</feature>
<keyword evidence="11" id="KW-0282">Flagellum</keyword>
<sequence>MADGGTKTKFDIATVVGLIVGFALVVAAIFLGGSPGAFIDVPSILIVIGGTAAITAVCFALSEFLGVGKVLARTIFHPSRNPADAALQILQLAEIARKGGVLSLQGHLDSLLGEEFLWKGLSLVVDGTPPEEVEGIMRKDMNATISRHHKGASMLKKAGDIAPAMGLIGTLIGLVQMLGNLDDPSSIGPSMAVALLTTFYGAVLSNMVFMPLAAKLERNSQEEELLNSVYMVGAVSIGRQENPRRLEMLLNSILPPAKRVSYFD</sequence>
<keyword evidence="7 9" id="KW-1133">Transmembrane helix</keyword>
<dbReference type="InterPro" id="IPR047055">
    <property type="entry name" value="MotA-like"/>
</dbReference>
<evidence type="ECO:0000256" key="8">
    <source>
        <dbReference type="ARBA" id="ARBA00023136"/>
    </source>
</evidence>
<evidence type="ECO:0000256" key="7">
    <source>
        <dbReference type="ARBA" id="ARBA00022989"/>
    </source>
</evidence>
<dbReference type="AlphaFoldDB" id="A0A1Y2L2F8"/>
<evidence type="ECO:0000256" key="6">
    <source>
        <dbReference type="ARBA" id="ARBA00022779"/>
    </source>
</evidence>
<evidence type="ECO:0000313" key="11">
    <source>
        <dbReference type="EMBL" id="OSQ39670.1"/>
    </source>
</evidence>
<dbReference type="GO" id="GO:0005886">
    <property type="term" value="C:plasma membrane"/>
    <property type="evidence" value="ECO:0007669"/>
    <property type="project" value="UniProtKB-SubCell"/>
</dbReference>
<feature type="transmembrane region" description="Helical" evidence="9">
    <location>
        <begin position="12"/>
        <end position="32"/>
    </location>
</feature>
<evidence type="ECO:0000256" key="3">
    <source>
        <dbReference type="ARBA" id="ARBA00022448"/>
    </source>
</evidence>
<dbReference type="RefSeq" id="WP_085580726.1">
    <property type="nucleotide sequence ID" value="NZ_JFKA01000002.1"/>
</dbReference>
<keyword evidence="11" id="KW-0969">Cilium</keyword>
<keyword evidence="3" id="KW-0813">Transport</keyword>
<evidence type="ECO:0000256" key="2">
    <source>
        <dbReference type="ARBA" id="ARBA00008038"/>
    </source>
</evidence>
<evidence type="ECO:0000256" key="9">
    <source>
        <dbReference type="SAM" id="Phobius"/>
    </source>
</evidence>
<dbReference type="PROSITE" id="PS01307">
    <property type="entry name" value="MOTA"/>
    <property type="match status" value="1"/>
</dbReference>
<evidence type="ECO:0000313" key="12">
    <source>
        <dbReference type="Proteomes" id="UP000193391"/>
    </source>
</evidence>
<dbReference type="PANTHER" id="PTHR30433">
    <property type="entry name" value="CHEMOTAXIS PROTEIN MOTA"/>
    <property type="match status" value="1"/>
</dbReference>
<protein>
    <submittedName>
        <fullName evidence="11">Flagellar motor protein MotA</fullName>
    </submittedName>
</protein>
<dbReference type="Proteomes" id="UP000193391">
    <property type="component" value="Unassembled WGS sequence"/>
</dbReference>
<keyword evidence="8 9" id="KW-0472">Membrane</keyword>
<dbReference type="OrthoDB" id="9806929at2"/>
<name>A0A1Y2L2F8_9PROT</name>
<evidence type="ECO:0000256" key="5">
    <source>
        <dbReference type="ARBA" id="ARBA00022692"/>
    </source>
</evidence>
<comment type="similarity">
    <text evidence="2">Belongs to the MotA family.</text>
</comment>
<evidence type="ECO:0000256" key="4">
    <source>
        <dbReference type="ARBA" id="ARBA00022475"/>
    </source>
</evidence>